<organism evidence="8">
    <name type="scientific">Streptococcus suis</name>
    <dbReference type="NCBI Taxonomy" id="1307"/>
    <lineage>
        <taxon>Bacteria</taxon>
        <taxon>Bacillati</taxon>
        <taxon>Bacillota</taxon>
        <taxon>Bacilli</taxon>
        <taxon>Lactobacillales</taxon>
        <taxon>Streptococcaceae</taxon>
        <taxon>Streptococcus</taxon>
    </lineage>
</organism>
<evidence type="ECO:0000256" key="1">
    <source>
        <dbReference type="ARBA" id="ARBA00004651"/>
    </source>
</evidence>
<keyword evidence="4 6" id="KW-1133">Transmembrane helix</keyword>
<feature type="transmembrane region" description="Helical" evidence="6">
    <location>
        <begin position="441"/>
        <end position="459"/>
    </location>
</feature>
<dbReference type="GO" id="GO:0005886">
    <property type="term" value="C:plasma membrane"/>
    <property type="evidence" value="ECO:0007669"/>
    <property type="project" value="UniProtKB-SubCell"/>
</dbReference>
<dbReference type="EMBL" id="JX961651">
    <property type="protein sequence ID" value="AGB58278.1"/>
    <property type="molecule type" value="Genomic_DNA"/>
</dbReference>
<feature type="transmembrane region" description="Helical" evidence="6">
    <location>
        <begin position="325"/>
        <end position="347"/>
    </location>
</feature>
<evidence type="ECO:0000256" key="3">
    <source>
        <dbReference type="ARBA" id="ARBA00022692"/>
    </source>
</evidence>
<evidence type="ECO:0000313" key="7">
    <source>
        <dbReference type="EMBL" id="AGB58278.1"/>
    </source>
</evidence>
<accession>M1VDR6</accession>
<name>M1VDR6_STRSU</name>
<feature type="transmembrane region" description="Helical" evidence="6">
    <location>
        <begin position="175"/>
        <end position="195"/>
    </location>
</feature>
<dbReference type="PANTHER" id="PTHR30250">
    <property type="entry name" value="PST FAMILY PREDICTED COLANIC ACID TRANSPORTER"/>
    <property type="match status" value="1"/>
</dbReference>
<feature type="transmembrane region" description="Helical" evidence="6">
    <location>
        <begin position="118"/>
        <end position="139"/>
    </location>
</feature>
<keyword evidence="3 6" id="KW-0812">Transmembrane</keyword>
<reference evidence="7" key="1">
    <citation type="submission" date="2012-10" db="EMBL/GenBank/DDBJ databases">
        <title>Development of a multiplex PCR assay for identification serotypes of Streptococcus suis.</title>
        <authorList>
            <person name="Liu Z."/>
            <person name="Zheng H."/>
            <person name="Bai X."/>
            <person name="Ji S."/>
            <person name="Liu K."/>
            <person name="Xu J."/>
        </authorList>
    </citation>
    <scope>NUCLEOTIDE SEQUENCE</scope>
    <source>
        <strain evidence="7">89-4109-1</strain>
    </source>
</reference>
<feature type="transmembrane region" description="Helical" evidence="6">
    <location>
        <begin position="418"/>
        <end position="435"/>
    </location>
</feature>
<evidence type="ECO:0000256" key="2">
    <source>
        <dbReference type="ARBA" id="ARBA00022475"/>
    </source>
</evidence>
<dbReference type="EMBL" id="AB737830">
    <property type="protein sequence ID" value="BAM94925.1"/>
    <property type="molecule type" value="Genomic_DNA"/>
</dbReference>
<evidence type="ECO:0000256" key="5">
    <source>
        <dbReference type="ARBA" id="ARBA00023136"/>
    </source>
</evidence>
<dbReference type="PANTHER" id="PTHR30250:SF11">
    <property type="entry name" value="O-ANTIGEN TRANSPORTER-RELATED"/>
    <property type="match status" value="1"/>
</dbReference>
<comment type="subcellular location">
    <subcellularLocation>
        <location evidence="1">Cell membrane</location>
        <topology evidence="1">Multi-pass membrane protein</topology>
    </subcellularLocation>
</comment>
<evidence type="ECO:0000256" key="4">
    <source>
        <dbReference type="ARBA" id="ARBA00022989"/>
    </source>
</evidence>
<evidence type="ECO:0000313" key="8">
    <source>
        <dbReference type="EMBL" id="BAM94925.1"/>
    </source>
</evidence>
<feature type="transmembrane region" description="Helical" evidence="6">
    <location>
        <begin position="296"/>
        <end position="319"/>
    </location>
</feature>
<protein>
    <submittedName>
        <fullName evidence="8">Capsular polysaccharide repeat unit transporter</fullName>
    </submittedName>
    <submittedName>
        <fullName evidence="7">Putative polysaccharide transporter</fullName>
    </submittedName>
</protein>
<evidence type="ECO:0000256" key="6">
    <source>
        <dbReference type="SAM" id="Phobius"/>
    </source>
</evidence>
<dbReference type="InterPro" id="IPR050833">
    <property type="entry name" value="Poly_Biosynth_Transport"/>
</dbReference>
<proteinExistence type="predicted"/>
<feature type="transmembrane region" description="Helical" evidence="6">
    <location>
        <begin position="151"/>
        <end position="169"/>
    </location>
</feature>
<gene>
    <name evidence="8" type="primary">cps26N</name>
</gene>
<feature type="transmembrane region" description="Helical" evidence="6">
    <location>
        <begin position="90"/>
        <end position="112"/>
    </location>
</feature>
<reference evidence="8" key="2">
    <citation type="journal article" date="2013" name="Appl. Environ. Microbiol.">
        <title>Genetic analysis of capsular polysaccharide synthesis gene clusters from all serotypes of Streptococcus suis: potential mechanisms for generation of capsular variation.</title>
        <authorList>
            <person name="Okura M."/>
            <person name="Takamatsu D."/>
            <person name="Maruyama F."/>
            <person name="Nozawa T."/>
            <person name="Nakagawa I."/>
            <person name="Osaki M."/>
            <person name="Sekizaki T."/>
            <person name="Gottschalk M."/>
            <person name="Kumagai Y."/>
            <person name="Hamada S."/>
        </authorList>
    </citation>
    <scope>NUCLEOTIDE SEQUENCE</scope>
    <source>
        <strain evidence="8">89-4109-1</strain>
    </source>
</reference>
<feature type="transmembrane region" description="Helical" evidence="6">
    <location>
        <begin position="359"/>
        <end position="381"/>
    </location>
</feature>
<sequence>MAEQISNSRILKNTFFSIGAQIISLLTSIIVNLIVPRYISELNYAYWQTYLLYASYVGILHFGILDGMVLRYSEFDYKDVNKSNISFHFWFLNLLLLIFTSIGIFSTCFLNSDLSKKQVVLISISILSKNLFMFSSYSYQMTNRIKSYAWLIIRQRLLYGVFAICLLLFKVDNFVFFCIADIIADLTGFIFSLWSNKEFYKLYKINSKHVSDLLKSLKSGLMLMIANFSSNFIVGSAKFAIQIIWSAIVFAQISFSFSITNLFLTFVMAISAVLFPSLKRMDKSRLPIFYSAIRGLITPVLICALAFYFPGSYILKIWLPKYEDSLIYAGILLPLIISSTKVSLLTNNYLKAFREEKKMLIINVMSMLIELALLVFFSVLYKSLEGILISTVLVSLVRSVISEWLVSSHINVKYTIENIIEFLILISFIIITMNLNDSVGFIVYSGLLLLYLFITYNSIKKSLENLRRRGI</sequence>
<dbReference type="AlphaFoldDB" id="M1VDR6"/>
<feature type="transmembrane region" description="Helical" evidence="6">
    <location>
        <begin position="243"/>
        <end position="275"/>
    </location>
</feature>
<feature type="transmembrane region" description="Helical" evidence="6">
    <location>
        <begin position="387"/>
        <end position="406"/>
    </location>
</feature>
<keyword evidence="5 6" id="KW-0472">Membrane</keyword>
<feature type="transmembrane region" description="Helical" evidence="6">
    <location>
        <begin position="15"/>
        <end position="35"/>
    </location>
</feature>
<feature type="transmembrane region" description="Helical" evidence="6">
    <location>
        <begin position="47"/>
        <end position="69"/>
    </location>
</feature>
<keyword evidence="2" id="KW-1003">Cell membrane</keyword>